<name>A0A7X5ZYF2_9ACTN</name>
<dbReference type="Gene3D" id="3.40.50.150">
    <property type="entry name" value="Vaccinia Virus protein VP39"/>
    <property type="match status" value="1"/>
</dbReference>
<dbReference type="CDD" id="cd02440">
    <property type="entry name" value="AdoMet_MTases"/>
    <property type="match status" value="1"/>
</dbReference>
<reference evidence="2 3" key="1">
    <citation type="submission" date="2020-03" db="EMBL/GenBank/DDBJ databases">
        <title>Sequencing the genomes of 1000 actinobacteria strains.</title>
        <authorList>
            <person name="Klenk H.-P."/>
        </authorList>
    </citation>
    <scope>NUCLEOTIDE SEQUENCE [LARGE SCALE GENOMIC DNA]</scope>
    <source>
        <strain evidence="2 3">DSM 45490</strain>
    </source>
</reference>
<dbReference type="AlphaFoldDB" id="A0A7X5ZYF2"/>
<dbReference type="PANTHER" id="PTHR14911:SF13">
    <property type="entry name" value="TRNA (GUANINE(6)-N2)-METHYLTRANSFERASE THUMP3"/>
    <property type="match status" value="1"/>
</dbReference>
<protein>
    <submittedName>
        <fullName evidence="2">SAM-dependent methyltransferase</fullName>
    </submittedName>
</protein>
<evidence type="ECO:0000313" key="3">
    <source>
        <dbReference type="Proteomes" id="UP000555407"/>
    </source>
</evidence>
<dbReference type="Pfam" id="PF01170">
    <property type="entry name" value="UPF0020"/>
    <property type="match status" value="1"/>
</dbReference>
<keyword evidence="2" id="KW-0808">Transferase</keyword>
<dbReference type="SUPFAM" id="SSF53335">
    <property type="entry name" value="S-adenosyl-L-methionine-dependent methyltransferases"/>
    <property type="match status" value="1"/>
</dbReference>
<comment type="caution">
    <text evidence="2">The sequence shown here is derived from an EMBL/GenBank/DDBJ whole genome shotgun (WGS) entry which is preliminary data.</text>
</comment>
<dbReference type="Proteomes" id="UP000555407">
    <property type="component" value="Unassembled WGS sequence"/>
</dbReference>
<dbReference type="GO" id="GO:0016423">
    <property type="term" value="F:tRNA (guanine) methyltransferase activity"/>
    <property type="evidence" value="ECO:0007669"/>
    <property type="project" value="TreeGrafter"/>
</dbReference>
<proteinExistence type="predicted"/>
<sequence>MSGMVMPCITDHLVLSTVHGAADLLAEELRGLSSVHSVRRTAPDIVECIVDGPLDQLAACALYSTVAVRDLERSLRVGVLSTLEHPIKFRVGDRDPVRRQATIATVEQRHGWVNRPADWDVNLERSAGGWVVQFGPLTWARRFGRLERLPWSTNVIVADVLVRLAKLRAGQRVLDPFCGTGTILLSVRRRESTARVLGTDHDLHALTLAARNLELPGALGLVRAEAGALPLRPGSVDRVVTNLPFGKQVGSHRGNHGLYPDVLREIERVLAPDGRAVVLTEDKRLLRGVLERQRGLKVVRERLLRYNGATPTAYVLTRLARSAHAR</sequence>
<feature type="domain" description="Ribosomal RNA large subunit methyltransferase K/L-like methyltransferase" evidence="1">
    <location>
        <begin position="157"/>
        <end position="302"/>
    </location>
</feature>
<accession>A0A7X5ZYF2</accession>
<dbReference type="EMBL" id="JAASRO010000001">
    <property type="protein sequence ID" value="NIK54590.1"/>
    <property type="molecule type" value="Genomic_DNA"/>
</dbReference>
<keyword evidence="2" id="KW-0489">Methyltransferase</keyword>
<organism evidence="2 3">
    <name type="scientific">Kribbella shirazensis</name>
    <dbReference type="NCBI Taxonomy" id="1105143"/>
    <lineage>
        <taxon>Bacteria</taxon>
        <taxon>Bacillati</taxon>
        <taxon>Actinomycetota</taxon>
        <taxon>Actinomycetes</taxon>
        <taxon>Propionibacteriales</taxon>
        <taxon>Kribbellaceae</taxon>
        <taxon>Kribbella</taxon>
    </lineage>
</organism>
<dbReference type="InterPro" id="IPR029063">
    <property type="entry name" value="SAM-dependent_MTases_sf"/>
</dbReference>
<dbReference type="GO" id="GO:0030488">
    <property type="term" value="P:tRNA methylation"/>
    <property type="evidence" value="ECO:0007669"/>
    <property type="project" value="TreeGrafter"/>
</dbReference>
<evidence type="ECO:0000259" key="1">
    <source>
        <dbReference type="Pfam" id="PF01170"/>
    </source>
</evidence>
<gene>
    <name evidence="2" type="ORF">BJY22_000307</name>
</gene>
<dbReference type="PANTHER" id="PTHR14911">
    <property type="entry name" value="THUMP DOMAIN-CONTAINING"/>
    <property type="match status" value="1"/>
</dbReference>
<dbReference type="InterPro" id="IPR000241">
    <property type="entry name" value="RlmKL-like_Mtase"/>
</dbReference>
<evidence type="ECO:0000313" key="2">
    <source>
        <dbReference type="EMBL" id="NIK54590.1"/>
    </source>
</evidence>
<keyword evidence="3" id="KW-1185">Reference proteome</keyword>